<dbReference type="RefSeq" id="WP_344433581.1">
    <property type="nucleotide sequence ID" value="NZ_BAAASL010000003.1"/>
</dbReference>
<name>A0ABN3TP60_9ACTN</name>
<accession>A0ABN3TP60</accession>
<dbReference type="EMBL" id="BAAASL010000003">
    <property type="protein sequence ID" value="GAA2710722.1"/>
    <property type="molecule type" value="Genomic_DNA"/>
</dbReference>
<feature type="transmembrane region" description="Helical" evidence="2">
    <location>
        <begin position="230"/>
        <end position="247"/>
    </location>
</feature>
<feature type="transmembrane region" description="Helical" evidence="2">
    <location>
        <begin position="454"/>
        <end position="474"/>
    </location>
</feature>
<organism evidence="3 4">
    <name type="scientific">Streptomyces luteosporeus</name>
    <dbReference type="NCBI Taxonomy" id="173856"/>
    <lineage>
        <taxon>Bacteria</taxon>
        <taxon>Bacillati</taxon>
        <taxon>Actinomycetota</taxon>
        <taxon>Actinomycetes</taxon>
        <taxon>Kitasatosporales</taxon>
        <taxon>Streptomycetaceae</taxon>
        <taxon>Streptomyces</taxon>
    </lineage>
</organism>
<feature type="transmembrane region" description="Helical" evidence="2">
    <location>
        <begin position="401"/>
        <end position="422"/>
    </location>
</feature>
<keyword evidence="2" id="KW-0472">Membrane</keyword>
<keyword evidence="2" id="KW-1133">Transmembrane helix</keyword>
<gene>
    <name evidence="3" type="ORF">GCM10010315_11100</name>
</gene>
<feature type="transmembrane region" description="Helical" evidence="2">
    <location>
        <begin position="142"/>
        <end position="161"/>
    </location>
</feature>
<keyword evidence="4" id="KW-1185">Reference proteome</keyword>
<reference evidence="3 4" key="1">
    <citation type="journal article" date="2019" name="Int. J. Syst. Evol. Microbiol.">
        <title>The Global Catalogue of Microorganisms (GCM) 10K type strain sequencing project: providing services to taxonomists for standard genome sequencing and annotation.</title>
        <authorList>
            <consortium name="The Broad Institute Genomics Platform"/>
            <consortium name="The Broad Institute Genome Sequencing Center for Infectious Disease"/>
            <person name="Wu L."/>
            <person name="Ma J."/>
        </authorList>
    </citation>
    <scope>NUCLEOTIDE SEQUENCE [LARGE SCALE GENOMIC DNA]</scope>
    <source>
        <strain evidence="3 4">JCM 4542</strain>
    </source>
</reference>
<evidence type="ECO:0000313" key="3">
    <source>
        <dbReference type="EMBL" id="GAA2710722.1"/>
    </source>
</evidence>
<evidence type="ECO:0000256" key="1">
    <source>
        <dbReference type="SAM" id="MobiDB-lite"/>
    </source>
</evidence>
<feature type="transmembrane region" description="Helical" evidence="2">
    <location>
        <begin position="296"/>
        <end position="314"/>
    </location>
</feature>
<evidence type="ECO:0000313" key="4">
    <source>
        <dbReference type="Proteomes" id="UP001500886"/>
    </source>
</evidence>
<feature type="transmembrane region" description="Helical" evidence="2">
    <location>
        <begin position="181"/>
        <end position="200"/>
    </location>
</feature>
<sequence length="483" mass="47715">MSGLLRLVPGEGDPVPLAAGPPPGRSRPRWAADPIAELAREMAEVCAAAVHPDEIAAVLEAGGLTGEQIAERYGRRDAFELATELFALVPRAHPEPGPRPDPWRVSPGRFGLRSVVFTLPGLGYALGSPLPDGPHERFGQPAGTSALVASALVAWALNQALAHRAYVRLAAGGRAAAARRLAAGAPLAAALAAAAALALAAPARTAAFAAGQALYLAAATVLLVLGHERLLLLALLPTAAGGAALLVTDPPAVVGTCLLLATTGGALAGAGWQTVRALRGEKAPAGVPAPPLHASVPYGLFGLGCGVLTVIAALGGNVADHTANPASGPSVISLTLSMGAAEWLLYRCRGRALAALGAVTTPAGLLGRAARVLAGCVGAYLAVLTALVGVVGALWPGGAPPTGAALAALLALGAVLWTGLLLQAYGAAWLPALLCTGAAAAEAAALAPGPPSPLAGRLIAGGCAAVVLLAVAAARLGRITTHR</sequence>
<feature type="transmembrane region" description="Helical" evidence="2">
    <location>
        <begin position="253"/>
        <end position="275"/>
    </location>
</feature>
<protein>
    <submittedName>
        <fullName evidence="3">Uncharacterized protein</fullName>
    </submittedName>
</protein>
<feature type="transmembrane region" description="Helical" evidence="2">
    <location>
        <begin position="429"/>
        <end position="448"/>
    </location>
</feature>
<feature type="region of interest" description="Disordered" evidence="1">
    <location>
        <begin position="1"/>
        <end position="29"/>
    </location>
</feature>
<dbReference type="Proteomes" id="UP001500886">
    <property type="component" value="Unassembled WGS sequence"/>
</dbReference>
<feature type="transmembrane region" description="Helical" evidence="2">
    <location>
        <begin position="206"/>
        <end position="225"/>
    </location>
</feature>
<proteinExistence type="predicted"/>
<evidence type="ECO:0000256" key="2">
    <source>
        <dbReference type="SAM" id="Phobius"/>
    </source>
</evidence>
<feature type="transmembrane region" description="Helical" evidence="2">
    <location>
        <begin position="326"/>
        <end position="346"/>
    </location>
</feature>
<keyword evidence="2" id="KW-0812">Transmembrane</keyword>
<feature type="transmembrane region" description="Helical" evidence="2">
    <location>
        <begin position="372"/>
        <end position="395"/>
    </location>
</feature>
<comment type="caution">
    <text evidence="3">The sequence shown here is derived from an EMBL/GenBank/DDBJ whole genome shotgun (WGS) entry which is preliminary data.</text>
</comment>